<dbReference type="WBParaSite" id="RSKR_0001109100.1">
    <property type="protein sequence ID" value="RSKR_0001109100.1"/>
    <property type="gene ID" value="RSKR_0001109100"/>
</dbReference>
<evidence type="ECO:0000313" key="1">
    <source>
        <dbReference type="Proteomes" id="UP000095286"/>
    </source>
</evidence>
<accession>A0AC35UFM3</accession>
<proteinExistence type="predicted"/>
<protein>
    <submittedName>
        <fullName evidence="2">Pept_C1 domain-containing protein</fullName>
    </submittedName>
</protein>
<name>A0AC35UFM3_9BILA</name>
<sequence>MTINIPSHKLIRNEEDEDEPVVDDWEIFKSSYYKLFTNKSIETMHEKQYQRLVDQIKMHNDLFKQGKSTYEMGINEFADYTEEEYQMLEGVKFTMDDLKNTDVVEAFAPINGQNFTVFGALPDEVDWRKRGYVSPVKSQRKCGSCHIWSAIGAIEGAYKKKTGKLISLSVQQVLDCTPNNACLGGWMTTTYDYLKKIKGVESDASYPYKARKNKCAYKKAKSVTSIKGFINIKSGDEDALKYAIATHGPVAAAIDASRPGFKSYKRGVYFDKNCSSTALTHAILIVGYGKDKKLGDYYLIKNSWSTTFGMKGYMKLARNKNNHCGIATGASVPLL</sequence>
<dbReference type="Proteomes" id="UP000095286">
    <property type="component" value="Unplaced"/>
</dbReference>
<evidence type="ECO:0000313" key="2">
    <source>
        <dbReference type="WBParaSite" id="RSKR_0001109100.1"/>
    </source>
</evidence>
<organism evidence="1 2">
    <name type="scientific">Rhabditophanes sp. KR3021</name>
    <dbReference type="NCBI Taxonomy" id="114890"/>
    <lineage>
        <taxon>Eukaryota</taxon>
        <taxon>Metazoa</taxon>
        <taxon>Ecdysozoa</taxon>
        <taxon>Nematoda</taxon>
        <taxon>Chromadorea</taxon>
        <taxon>Rhabditida</taxon>
        <taxon>Tylenchina</taxon>
        <taxon>Panagrolaimomorpha</taxon>
        <taxon>Strongyloidoidea</taxon>
        <taxon>Alloionematidae</taxon>
        <taxon>Rhabditophanes</taxon>
    </lineage>
</organism>
<reference evidence="2" key="1">
    <citation type="submission" date="2016-11" db="UniProtKB">
        <authorList>
            <consortium name="WormBaseParasite"/>
        </authorList>
    </citation>
    <scope>IDENTIFICATION</scope>
    <source>
        <strain evidence="2">KR3021</strain>
    </source>
</reference>